<accession>A0A8H6K1X6</accession>
<comment type="caution">
    <text evidence="2">The sequence shown here is derived from an EMBL/GenBank/DDBJ whole genome shotgun (WGS) entry which is preliminary data.</text>
</comment>
<reference evidence="2" key="1">
    <citation type="journal article" date="2020" name="Phytopathology">
        <title>Genome Sequence Resources of Colletotrichum truncatum, C. plurivorum, C. musicola, and C. sojae: Four Species Pathogenic to Soybean (Glycine max).</title>
        <authorList>
            <person name="Rogerio F."/>
            <person name="Boufleur T.R."/>
            <person name="Ciampi-Guillardi M."/>
            <person name="Sukno S.A."/>
            <person name="Thon M.R."/>
            <person name="Massola Junior N.S."/>
            <person name="Baroncelli R."/>
        </authorList>
    </citation>
    <scope>NUCLEOTIDE SEQUENCE</scope>
    <source>
        <strain evidence="2">LFN0074</strain>
    </source>
</reference>
<dbReference type="AlphaFoldDB" id="A0A8H6K1X6"/>
<sequence>DHDGIIAHKTACRNRPKTTADKIALAARKLSLPTDFEALDDYGFNLCNYGFYPRDDFILLTLYRNLIVHLLVTPHELDTWMKLGELYERIDAKIKARPDRFAPETLRWFAENEAVFKPEDSDDSDDMDSGDE</sequence>
<keyword evidence="3" id="KW-1185">Reference proteome</keyword>
<feature type="compositionally biased region" description="Acidic residues" evidence="1">
    <location>
        <begin position="120"/>
        <end position="132"/>
    </location>
</feature>
<name>A0A8H6K1X6_9PEZI</name>
<evidence type="ECO:0000256" key="1">
    <source>
        <dbReference type="SAM" id="MobiDB-lite"/>
    </source>
</evidence>
<dbReference type="OrthoDB" id="4851849at2759"/>
<gene>
    <name evidence="2" type="ORF">CMUS01_10758</name>
</gene>
<dbReference type="Proteomes" id="UP000639643">
    <property type="component" value="Unassembled WGS sequence"/>
</dbReference>
<protein>
    <submittedName>
        <fullName evidence="2">Uncharacterized protein</fullName>
    </submittedName>
</protein>
<evidence type="ECO:0000313" key="2">
    <source>
        <dbReference type="EMBL" id="KAF6823255.1"/>
    </source>
</evidence>
<feature type="region of interest" description="Disordered" evidence="1">
    <location>
        <begin position="113"/>
        <end position="132"/>
    </location>
</feature>
<feature type="non-terminal residue" evidence="2">
    <location>
        <position position="1"/>
    </location>
</feature>
<proteinExistence type="predicted"/>
<evidence type="ECO:0000313" key="3">
    <source>
        <dbReference type="Proteomes" id="UP000639643"/>
    </source>
</evidence>
<organism evidence="2 3">
    <name type="scientific">Colletotrichum musicola</name>
    <dbReference type="NCBI Taxonomy" id="2175873"/>
    <lineage>
        <taxon>Eukaryota</taxon>
        <taxon>Fungi</taxon>
        <taxon>Dikarya</taxon>
        <taxon>Ascomycota</taxon>
        <taxon>Pezizomycotina</taxon>
        <taxon>Sordariomycetes</taxon>
        <taxon>Hypocreomycetidae</taxon>
        <taxon>Glomerellales</taxon>
        <taxon>Glomerellaceae</taxon>
        <taxon>Colletotrichum</taxon>
        <taxon>Colletotrichum orchidearum species complex</taxon>
    </lineage>
</organism>
<dbReference type="EMBL" id="WIGM01000510">
    <property type="protein sequence ID" value="KAF6823255.1"/>
    <property type="molecule type" value="Genomic_DNA"/>
</dbReference>